<dbReference type="Proteomes" id="UP000070257">
    <property type="component" value="Unassembled WGS sequence"/>
</dbReference>
<evidence type="ECO:0000313" key="2">
    <source>
        <dbReference type="EMBL" id="KXA96606.1"/>
    </source>
</evidence>
<sequence length="90" mass="10669">MTIDRVEKIWRLRRFTLRNRAHFQNRKNFLRNEQHARLKPETLPLESFPNPLHVLTTPKVPKNKLNKQKQSKPAPSPKQTPLVKPSTLKL</sequence>
<feature type="region of interest" description="Disordered" evidence="1">
    <location>
        <begin position="43"/>
        <end position="90"/>
    </location>
</feature>
<feature type="compositionally biased region" description="Low complexity" evidence="1">
    <location>
        <begin position="71"/>
        <end position="81"/>
    </location>
</feature>
<dbReference type="AlphaFoldDB" id="A0A656YUX5"/>
<organism evidence="2 3">
    <name type="scientific">candidate division MSBL1 archaeon SCGC-AAA259J03</name>
    <dbReference type="NCBI Taxonomy" id="1698269"/>
    <lineage>
        <taxon>Archaea</taxon>
        <taxon>Methanobacteriati</taxon>
        <taxon>Methanobacteriota</taxon>
        <taxon>candidate division MSBL1</taxon>
    </lineage>
</organism>
<evidence type="ECO:0000256" key="1">
    <source>
        <dbReference type="SAM" id="MobiDB-lite"/>
    </source>
</evidence>
<dbReference type="EMBL" id="LHXT01000093">
    <property type="protein sequence ID" value="KXA96606.1"/>
    <property type="molecule type" value="Genomic_DNA"/>
</dbReference>
<name>A0A656YUX5_9EURY</name>
<feature type="compositionally biased region" description="Basic residues" evidence="1">
    <location>
        <begin position="61"/>
        <end position="70"/>
    </location>
</feature>
<protein>
    <submittedName>
        <fullName evidence="2">Uncharacterized protein</fullName>
    </submittedName>
</protein>
<reference evidence="2 3" key="1">
    <citation type="journal article" date="2016" name="Sci. Rep.">
        <title>Metabolic traits of an uncultured archaeal lineage -MSBL1- from brine pools of the Red Sea.</title>
        <authorList>
            <person name="Mwirichia R."/>
            <person name="Alam I."/>
            <person name="Rashid M."/>
            <person name="Vinu M."/>
            <person name="Ba-Alawi W."/>
            <person name="Anthony Kamau A."/>
            <person name="Kamanda Ngugi D."/>
            <person name="Goker M."/>
            <person name="Klenk H.P."/>
            <person name="Bajic V."/>
            <person name="Stingl U."/>
        </authorList>
    </citation>
    <scope>NUCLEOTIDE SEQUENCE [LARGE SCALE GENOMIC DNA]</scope>
    <source>
        <strain evidence="2">SCGC-AAA259J03</strain>
    </source>
</reference>
<proteinExistence type="predicted"/>
<gene>
    <name evidence="2" type="ORF">AKJ39_04395</name>
</gene>
<keyword evidence="3" id="KW-1185">Reference proteome</keyword>
<accession>A0A656YUX5</accession>
<comment type="caution">
    <text evidence="2">The sequence shown here is derived from an EMBL/GenBank/DDBJ whole genome shotgun (WGS) entry which is preliminary data.</text>
</comment>
<evidence type="ECO:0000313" key="3">
    <source>
        <dbReference type="Proteomes" id="UP000070257"/>
    </source>
</evidence>